<dbReference type="KEGG" id="srt:Srot_0481"/>
<dbReference type="GO" id="GO:0044594">
    <property type="term" value="F:17-beta-hydroxysteroid dehydrogenase (NAD+) activity"/>
    <property type="evidence" value="ECO:0007669"/>
    <property type="project" value="TreeGrafter"/>
</dbReference>
<dbReference type="Pfam" id="PF01575">
    <property type="entry name" value="MaoC_dehydratas"/>
    <property type="match status" value="1"/>
</dbReference>
<dbReference type="AlphaFoldDB" id="D6ZBZ1"/>
<evidence type="ECO:0000259" key="3">
    <source>
        <dbReference type="Pfam" id="PF13452"/>
    </source>
</evidence>
<feature type="domain" description="FAS1-like dehydratase" evidence="3">
    <location>
        <begin position="17"/>
        <end position="111"/>
    </location>
</feature>
<dbReference type="CDD" id="cd03441">
    <property type="entry name" value="R_hydratase_like"/>
    <property type="match status" value="1"/>
</dbReference>
<dbReference type="GO" id="GO:0004300">
    <property type="term" value="F:enoyl-CoA hydratase activity"/>
    <property type="evidence" value="ECO:0007669"/>
    <property type="project" value="TreeGrafter"/>
</dbReference>
<dbReference type="EMBL" id="CP001958">
    <property type="protein sequence ID" value="ADG96968.1"/>
    <property type="molecule type" value="Genomic_DNA"/>
</dbReference>
<evidence type="ECO:0000313" key="4">
    <source>
        <dbReference type="EMBL" id="ADG96968.1"/>
    </source>
</evidence>
<evidence type="ECO:0000256" key="1">
    <source>
        <dbReference type="ARBA" id="ARBA00005254"/>
    </source>
</evidence>
<organism evidence="4 5">
    <name type="scientific">Segniliparus rotundus (strain ATCC BAA-972 / CDC 1076 / CIP 108378 / DSM 44985 / JCM 13578)</name>
    <dbReference type="NCBI Taxonomy" id="640132"/>
    <lineage>
        <taxon>Bacteria</taxon>
        <taxon>Bacillati</taxon>
        <taxon>Actinomycetota</taxon>
        <taxon>Actinomycetes</taxon>
        <taxon>Mycobacteriales</taxon>
        <taxon>Segniliparaceae</taxon>
        <taxon>Segniliparus</taxon>
    </lineage>
</organism>
<dbReference type="InterPro" id="IPR039569">
    <property type="entry name" value="FAS1-like_DH_region"/>
</dbReference>
<evidence type="ECO:0000313" key="5">
    <source>
        <dbReference type="Proteomes" id="UP000002247"/>
    </source>
</evidence>
<dbReference type="PANTHER" id="PTHR13078:SF56">
    <property type="entry name" value="PEROXISOMAL MULTIFUNCTIONAL ENZYME TYPE 2"/>
    <property type="match status" value="1"/>
</dbReference>
<keyword evidence="5" id="KW-1185">Reference proteome</keyword>
<accession>D6ZBZ1</accession>
<dbReference type="Proteomes" id="UP000002247">
    <property type="component" value="Chromosome"/>
</dbReference>
<feature type="domain" description="MaoC-like" evidence="2">
    <location>
        <begin position="164"/>
        <end position="273"/>
    </location>
</feature>
<protein>
    <submittedName>
        <fullName evidence="4">MaoC domain protein dehydratase</fullName>
    </submittedName>
</protein>
<dbReference type="GO" id="GO:0003857">
    <property type="term" value="F:(3S)-3-hydroxyacyl-CoA dehydrogenase (NAD+) activity"/>
    <property type="evidence" value="ECO:0007669"/>
    <property type="project" value="TreeGrafter"/>
</dbReference>
<reference evidence="4 5" key="1">
    <citation type="journal article" date="2010" name="Stand. Genomic Sci.">
        <title>Complete genome sequence of Segniliparus rotundus type strain (CDC 1076).</title>
        <authorList>
            <person name="Sikorski J."/>
            <person name="Lapidus A."/>
            <person name="Copeland A."/>
            <person name="Misra M."/>
            <person name="Glavina Del Rio T."/>
            <person name="Nolan M."/>
            <person name="Lucas S."/>
            <person name="Chen F."/>
            <person name="Tice H."/>
            <person name="Cheng J.F."/>
            <person name="Jando M."/>
            <person name="Schneider S."/>
            <person name="Bruce D."/>
            <person name="Goodwin L."/>
            <person name="Pitluck S."/>
            <person name="Liolios K."/>
            <person name="Mikhailova N."/>
            <person name="Pati A."/>
            <person name="Ivanova N."/>
            <person name="Mavromatis K."/>
            <person name="Chen A."/>
            <person name="Palaniappan K."/>
            <person name="Chertkov O."/>
            <person name="Land M."/>
            <person name="Hauser L."/>
            <person name="Chang Y.J."/>
            <person name="Jeffries C.D."/>
            <person name="Brettin T."/>
            <person name="Detter J.C."/>
            <person name="Han C."/>
            <person name="Rohde M."/>
            <person name="Goker M."/>
            <person name="Bristow J."/>
            <person name="Eisen J.A."/>
            <person name="Markowitz V."/>
            <person name="Hugenholtz P."/>
            <person name="Kyrpides N.C."/>
            <person name="Klenk H.P."/>
        </authorList>
    </citation>
    <scope>NUCLEOTIDE SEQUENCE [LARGE SCALE GENOMIC DNA]</scope>
    <source>
        <strain evidence="5">ATCC BAA-972 / CDC 1076 / CIP 108378 / DSM 44985 / JCM 13578</strain>
    </source>
</reference>
<dbReference type="InterPro" id="IPR002539">
    <property type="entry name" value="MaoC-like_dom"/>
</dbReference>
<sequence>MTQAQELRFDVEGLDRWSEESTYEVTREAIVAYAEATNDPIPAHRAGEIAPPVFAIVPVFENMMEPVFAVVPLELFGLVLHGEQDFRFHRPIYPGDVLVSRSKMIGFDGLENGSRGAALIETRLQSGELVNEQYLTFFIRKFTNPEAAGALSPEHKFPEELRAQAPVARVVAHVDTDQTYRYSEASGDPMPIHLDEEVALDAGLPGVIAHGLCVLAFTSWAALTSLADGRTERLARLAVRFAKPVLPGQDIETTLWRSAASGGSTQYVYETKVGDDVVIKDGLVEIADRIVGNH</sequence>
<dbReference type="Gene3D" id="3.10.129.10">
    <property type="entry name" value="Hotdog Thioesterase"/>
    <property type="match status" value="1"/>
</dbReference>
<dbReference type="SUPFAM" id="SSF54637">
    <property type="entry name" value="Thioesterase/thiol ester dehydrase-isomerase"/>
    <property type="match status" value="2"/>
</dbReference>
<dbReference type="InterPro" id="IPR029069">
    <property type="entry name" value="HotDog_dom_sf"/>
</dbReference>
<dbReference type="OrthoDB" id="5415111at2"/>
<dbReference type="PANTHER" id="PTHR13078">
    <property type="entry name" value="PEROXISOMAL MULTIFUNCTIONAL ENZYME TYPE 2-RELATED"/>
    <property type="match status" value="1"/>
</dbReference>
<comment type="similarity">
    <text evidence="1">Belongs to the enoyl-CoA hydratase/isomerase family.</text>
</comment>
<proteinExistence type="inferred from homology"/>
<name>D6ZBZ1_SEGRD</name>
<dbReference type="GO" id="GO:0006635">
    <property type="term" value="P:fatty acid beta-oxidation"/>
    <property type="evidence" value="ECO:0007669"/>
    <property type="project" value="TreeGrafter"/>
</dbReference>
<evidence type="ECO:0000259" key="2">
    <source>
        <dbReference type="Pfam" id="PF01575"/>
    </source>
</evidence>
<dbReference type="RefSeq" id="WP_013137424.1">
    <property type="nucleotide sequence ID" value="NC_014168.1"/>
</dbReference>
<dbReference type="Pfam" id="PF13452">
    <property type="entry name" value="FAS1_DH_region"/>
    <property type="match status" value="1"/>
</dbReference>
<dbReference type="eggNOG" id="COG2030">
    <property type="taxonomic scope" value="Bacteria"/>
</dbReference>
<dbReference type="STRING" id="640132.Srot_0481"/>
<dbReference type="HOGENOM" id="CLU_083010_0_0_11"/>
<gene>
    <name evidence="4" type="ordered locus">Srot_0481</name>
</gene>